<evidence type="ECO:0000256" key="9">
    <source>
        <dbReference type="ARBA" id="ARBA00022516"/>
    </source>
</evidence>
<evidence type="ECO:0000313" key="21">
    <source>
        <dbReference type="Proteomes" id="UP000199379"/>
    </source>
</evidence>
<dbReference type="GO" id="GO:0016024">
    <property type="term" value="P:CDP-diacylglycerol biosynthetic process"/>
    <property type="evidence" value="ECO:0007669"/>
    <property type="project" value="UniProtKB-UniPathway"/>
</dbReference>
<keyword evidence="15 19" id="KW-0472">Membrane</keyword>
<keyword evidence="8" id="KW-1003">Cell membrane</keyword>
<comment type="pathway">
    <text evidence="4">Lipid metabolism.</text>
</comment>
<comment type="similarity">
    <text evidence="5 18">Belongs to the CDS family.</text>
</comment>
<evidence type="ECO:0000256" key="12">
    <source>
        <dbReference type="ARBA" id="ARBA00022695"/>
    </source>
</evidence>
<feature type="transmembrane region" description="Helical" evidence="19">
    <location>
        <begin position="104"/>
        <end position="123"/>
    </location>
</feature>
<feature type="transmembrane region" description="Helical" evidence="19">
    <location>
        <begin position="129"/>
        <end position="148"/>
    </location>
</feature>
<evidence type="ECO:0000256" key="7">
    <source>
        <dbReference type="ARBA" id="ARBA00019373"/>
    </source>
</evidence>
<dbReference type="EC" id="2.7.7.41" evidence="6 18"/>
<comment type="pathway">
    <text evidence="3 18">Phospholipid metabolism; CDP-diacylglycerol biosynthesis; CDP-diacylglycerol from sn-glycerol 3-phosphate: step 3/3.</text>
</comment>
<dbReference type="EMBL" id="FNYD01000001">
    <property type="protein sequence ID" value="SEI43737.1"/>
    <property type="molecule type" value="Genomic_DNA"/>
</dbReference>
<evidence type="ECO:0000256" key="15">
    <source>
        <dbReference type="ARBA" id="ARBA00023136"/>
    </source>
</evidence>
<dbReference type="OrthoDB" id="9799199at2"/>
<dbReference type="STRING" id="1227549.SAMN05444007_101181"/>
<evidence type="ECO:0000256" key="17">
    <source>
        <dbReference type="ARBA" id="ARBA00023264"/>
    </source>
</evidence>
<evidence type="ECO:0000256" key="14">
    <source>
        <dbReference type="ARBA" id="ARBA00023098"/>
    </source>
</evidence>
<keyword evidence="13 19" id="KW-1133">Transmembrane helix</keyword>
<keyword evidence="12 18" id="KW-0548">Nucleotidyltransferase</keyword>
<evidence type="ECO:0000256" key="6">
    <source>
        <dbReference type="ARBA" id="ARBA00012487"/>
    </source>
</evidence>
<keyword evidence="9" id="KW-0444">Lipid biosynthesis</keyword>
<evidence type="ECO:0000256" key="1">
    <source>
        <dbReference type="ARBA" id="ARBA00001698"/>
    </source>
</evidence>
<dbReference type="PROSITE" id="PS01315">
    <property type="entry name" value="CDS"/>
    <property type="match status" value="1"/>
</dbReference>
<dbReference type="AlphaFoldDB" id="A0A1H6QU60"/>
<evidence type="ECO:0000256" key="10">
    <source>
        <dbReference type="ARBA" id="ARBA00022679"/>
    </source>
</evidence>
<keyword evidence="11 18" id="KW-0812">Transmembrane</keyword>
<dbReference type="Proteomes" id="UP000199379">
    <property type="component" value="Unassembled WGS sequence"/>
</dbReference>
<evidence type="ECO:0000256" key="5">
    <source>
        <dbReference type="ARBA" id="ARBA00010185"/>
    </source>
</evidence>
<evidence type="ECO:0000313" key="20">
    <source>
        <dbReference type="EMBL" id="SEI43737.1"/>
    </source>
</evidence>
<evidence type="ECO:0000256" key="2">
    <source>
        <dbReference type="ARBA" id="ARBA00004651"/>
    </source>
</evidence>
<evidence type="ECO:0000256" key="11">
    <source>
        <dbReference type="ARBA" id="ARBA00022692"/>
    </source>
</evidence>
<proteinExistence type="inferred from homology"/>
<evidence type="ECO:0000256" key="8">
    <source>
        <dbReference type="ARBA" id="ARBA00022475"/>
    </source>
</evidence>
<feature type="transmembrane region" description="Helical" evidence="19">
    <location>
        <begin position="61"/>
        <end position="83"/>
    </location>
</feature>
<evidence type="ECO:0000256" key="19">
    <source>
        <dbReference type="SAM" id="Phobius"/>
    </source>
</evidence>
<keyword evidence="10 18" id="KW-0808">Transferase</keyword>
<dbReference type="PANTHER" id="PTHR46382:SF1">
    <property type="entry name" value="PHOSPHATIDATE CYTIDYLYLTRANSFERASE"/>
    <property type="match status" value="1"/>
</dbReference>
<organism evidence="20 21">
    <name type="scientific">Cribrihabitans marinus</name>
    <dbReference type="NCBI Taxonomy" id="1227549"/>
    <lineage>
        <taxon>Bacteria</taxon>
        <taxon>Pseudomonadati</taxon>
        <taxon>Pseudomonadota</taxon>
        <taxon>Alphaproteobacteria</taxon>
        <taxon>Rhodobacterales</taxon>
        <taxon>Paracoccaceae</taxon>
        <taxon>Cribrihabitans</taxon>
    </lineage>
</organism>
<dbReference type="GO" id="GO:0005886">
    <property type="term" value="C:plasma membrane"/>
    <property type="evidence" value="ECO:0007669"/>
    <property type="project" value="UniProtKB-SubCell"/>
</dbReference>
<comment type="catalytic activity">
    <reaction evidence="1 18">
        <text>a 1,2-diacyl-sn-glycero-3-phosphate + CTP + H(+) = a CDP-1,2-diacyl-sn-glycerol + diphosphate</text>
        <dbReference type="Rhea" id="RHEA:16229"/>
        <dbReference type="ChEBI" id="CHEBI:15378"/>
        <dbReference type="ChEBI" id="CHEBI:33019"/>
        <dbReference type="ChEBI" id="CHEBI:37563"/>
        <dbReference type="ChEBI" id="CHEBI:58332"/>
        <dbReference type="ChEBI" id="CHEBI:58608"/>
        <dbReference type="EC" id="2.7.7.41"/>
    </reaction>
</comment>
<dbReference type="GO" id="GO:0004605">
    <property type="term" value="F:phosphatidate cytidylyltransferase activity"/>
    <property type="evidence" value="ECO:0007669"/>
    <property type="project" value="UniProtKB-EC"/>
</dbReference>
<keyword evidence="16" id="KW-0594">Phospholipid biosynthesis</keyword>
<evidence type="ECO:0000256" key="18">
    <source>
        <dbReference type="RuleBase" id="RU003938"/>
    </source>
</evidence>
<keyword evidence="17" id="KW-1208">Phospholipid metabolism</keyword>
<sequence>MNAGGRWSDLAARLVSGIVLAAVAAVELWLGGIWFELFIAAATGIMIWELLRMLAPDRSGVAVQLALLTGAAVLASYHVPPVARLPLLLAPVLVGMGRIARHRALFGVFAFWISVAGLGFILVRETHGLIWMLWLIAVVVATDVAGYFCGKGLGGPKLWPRVSPKKTWSGTGGGWLAAAAVGLIFGPQTGVGLALVLVSVLAAMASQAGDIAESALKRHVGVKDSSNLIPGHGGFLDRFDGMMGAAVFVLATGPIWLPGGA</sequence>
<evidence type="ECO:0000256" key="16">
    <source>
        <dbReference type="ARBA" id="ARBA00023209"/>
    </source>
</evidence>
<dbReference type="Pfam" id="PF01148">
    <property type="entry name" value="CTP_transf_1"/>
    <property type="match status" value="1"/>
</dbReference>
<dbReference type="UniPathway" id="UPA00557">
    <property type="reaction ID" value="UER00614"/>
</dbReference>
<accession>A0A1H6QU60</accession>
<dbReference type="InterPro" id="IPR000374">
    <property type="entry name" value="PC_trans"/>
</dbReference>
<keyword evidence="21" id="KW-1185">Reference proteome</keyword>
<evidence type="ECO:0000256" key="4">
    <source>
        <dbReference type="ARBA" id="ARBA00005189"/>
    </source>
</evidence>
<gene>
    <name evidence="20" type="ORF">SAMN05444007_101181</name>
</gene>
<feature type="transmembrane region" description="Helical" evidence="19">
    <location>
        <begin position="12"/>
        <end position="30"/>
    </location>
</feature>
<feature type="transmembrane region" description="Helical" evidence="19">
    <location>
        <begin position="37"/>
        <end position="55"/>
    </location>
</feature>
<evidence type="ECO:0000256" key="3">
    <source>
        <dbReference type="ARBA" id="ARBA00005119"/>
    </source>
</evidence>
<name>A0A1H6QU60_9RHOB</name>
<protein>
    <recommendedName>
        <fullName evidence="7 18">Phosphatidate cytidylyltransferase</fullName>
        <ecNumber evidence="6 18">2.7.7.41</ecNumber>
    </recommendedName>
</protein>
<dbReference type="RefSeq" id="WP_092361619.1">
    <property type="nucleotide sequence ID" value="NZ_BMGV01000001.1"/>
</dbReference>
<dbReference type="PANTHER" id="PTHR46382">
    <property type="entry name" value="PHOSPHATIDATE CYTIDYLYLTRANSFERASE"/>
    <property type="match status" value="1"/>
</dbReference>
<keyword evidence="14" id="KW-0443">Lipid metabolism</keyword>
<reference evidence="20 21" key="1">
    <citation type="submission" date="2016-10" db="EMBL/GenBank/DDBJ databases">
        <authorList>
            <person name="de Groot N.N."/>
        </authorList>
    </citation>
    <scope>NUCLEOTIDE SEQUENCE [LARGE SCALE GENOMIC DNA]</scope>
    <source>
        <strain evidence="20 21">DSM 29340</strain>
    </source>
</reference>
<comment type="subcellular location">
    <subcellularLocation>
        <location evidence="2">Cell membrane</location>
        <topology evidence="2">Multi-pass membrane protein</topology>
    </subcellularLocation>
</comment>
<evidence type="ECO:0000256" key="13">
    <source>
        <dbReference type="ARBA" id="ARBA00022989"/>
    </source>
</evidence>